<dbReference type="CDD" id="cd13877">
    <property type="entry name" value="CuRO_2_Fet3p_like"/>
    <property type="match status" value="1"/>
</dbReference>
<proteinExistence type="inferred from homology"/>
<evidence type="ECO:0000313" key="15">
    <source>
        <dbReference type="Proteomes" id="UP000289152"/>
    </source>
</evidence>
<comment type="caution">
    <text evidence="14">The sequence shown here is derived from an EMBL/GenBank/DDBJ whole genome shotgun (WGS) entry which is preliminary data.</text>
</comment>
<dbReference type="AlphaFoldDB" id="A0A4Q1BIR6"/>
<feature type="compositionally biased region" description="Polar residues" evidence="8">
    <location>
        <begin position="695"/>
        <end position="705"/>
    </location>
</feature>
<keyword evidence="9" id="KW-0812">Transmembrane</keyword>
<dbReference type="OrthoDB" id="2121828at2759"/>
<feature type="compositionally biased region" description="Polar residues" evidence="8">
    <location>
        <begin position="673"/>
        <end position="684"/>
    </location>
</feature>
<feature type="region of interest" description="Disordered" evidence="8">
    <location>
        <begin position="755"/>
        <end position="797"/>
    </location>
</feature>
<keyword evidence="9" id="KW-1133">Transmembrane helix</keyword>
<keyword evidence="3 10" id="KW-0732">Signal</keyword>
<dbReference type="GO" id="GO:0033573">
    <property type="term" value="C:high-affinity iron permease complex"/>
    <property type="evidence" value="ECO:0007669"/>
    <property type="project" value="TreeGrafter"/>
</dbReference>
<dbReference type="VEuPathDB" id="FungiDB:TREMEDRAFT_95280"/>
<reference evidence="14 15" key="1">
    <citation type="submission" date="2016-06" db="EMBL/GenBank/DDBJ databases">
        <title>Evolution of pathogenesis and genome organization in the Tremellales.</title>
        <authorList>
            <person name="Cuomo C."/>
            <person name="Litvintseva A."/>
            <person name="Heitman J."/>
            <person name="Chen Y."/>
            <person name="Sun S."/>
            <person name="Springer D."/>
            <person name="Dromer F."/>
            <person name="Young S."/>
            <person name="Zeng Q."/>
            <person name="Chapman S."/>
            <person name="Gujja S."/>
            <person name="Saif S."/>
            <person name="Birren B."/>
        </authorList>
    </citation>
    <scope>NUCLEOTIDE SEQUENCE [LARGE SCALE GENOMIC DNA]</scope>
    <source>
        <strain evidence="14 15">ATCC 28783</strain>
    </source>
</reference>
<keyword evidence="9" id="KW-0472">Membrane</keyword>
<dbReference type="SUPFAM" id="SSF49503">
    <property type="entry name" value="Cupredoxins"/>
    <property type="match status" value="3"/>
</dbReference>
<dbReference type="STRING" id="5217.A0A4Q1BIR6"/>
<keyword evidence="6" id="KW-1015">Disulfide bond</keyword>
<dbReference type="InterPro" id="IPR044130">
    <property type="entry name" value="CuRO_2_Fet3-like"/>
</dbReference>
<dbReference type="InterPro" id="IPR011707">
    <property type="entry name" value="Cu-oxidase-like_N"/>
</dbReference>
<dbReference type="CDD" id="cd13899">
    <property type="entry name" value="CuRO_3_Fet3p"/>
    <property type="match status" value="1"/>
</dbReference>
<dbReference type="InterPro" id="IPR011706">
    <property type="entry name" value="Cu-oxidase_C"/>
</dbReference>
<keyword evidence="15" id="KW-1185">Reference proteome</keyword>
<dbReference type="GO" id="GO:0033215">
    <property type="term" value="P:reductive iron assimilation"/>
    <property type="evidence" value="ECO:0007669"/>
    <property type="project" value="TreeGrafter"/>
</dbReference>
<comment type="similarity">
    <text evidence="1">Belongs to the multicopper oxidase family.</text>
</comment>
<evidence type="ECO:0000256" key="4">
    <source>
        <dbReference type="ARBA" id="ARBA00023002"/>
    </source>
</evidence>
<dbReference type="Pfam" id="PF07732">
    <property type="entry name" value="Cu-oxidase_3"/>
    <property type="match status" value="1"/>
</dbReference>
<dbReference type="FunFam" id="2.60.40.420:FF:000070">
    <property type="entry name" value="Potential multicopper ferro-O2-oxidoreductase"/>
    <property type="match status" value="1"/>
</dbReference>
<feature type="region of interest" description="Disordered" evidence="8">
    <location>
        <begin position="673"/>
        <end position="713"/>
    </location>
</feature>
<evidence type="ECO:0000256" key="3">
    <source>
        <dbReference type="ARBA" id="ARBA00022729"/>
    </source>
</evidence>
<evidence type="ECO:0000256" key="1">
    <source>
        <dbReference type="ARBA" id="ARBA00010609"/>
    </source>
</evidence>
<gene>
    <name evidence="14" type="ORF">M231_05251</name>
</gene>
<dbReference type="PROSITE" id="PS00080">
    <property type="entry name" value="MULTICOPPER_OXIDASE2"/>
    <property type="match status" value="1"/>
</dbReference>
<dbReference type="Proteomes" id="UP000289152">
    <property type="component" value="Unassembled WGS sequence"/>
</dbReference>
<evidence type="ECO:0000256" key="9">
    <source>
        <dbReference type="SAM" id="Phobius"/>
    </source>
</evidence>
<dbReference type="PANTHER" id="PTHR11709">
    <property type="entry name" value="MULTI-COPPER OXIDASE"/>
    <property type="match status" value="1"/>
</dbReference>
<organism evidence="14 15">
    <name type="scientific">Tremella mesenterica</name>
    <name type="common">Jelly fungus</name>
    <dbReference type="NCBI Taxonomy" id="5217"/>
    <lineage>
        <taxon>Eukaryota</taxon>
        <taxon>Fungi</taxon>
        <taxon>Dikarya</taxon>
        <taxon>Basidiomycota</taxon>
        <taxon>Agaricomycotina</taxon>
        <taxon>Tremellomycetes</taxon>
        <taxon>Tremellales</taxon>
        <taxon>Tremellaceae</taxon>
        <taxon>Tremella</taxon>
    </lineage>
</organism>
<name>A0A4Q1BIR6_TREME</name>
<keyword evidence="5" id="KW-0186">Copper</keyword>
<sequence length="797" mass="87483">MRSLLCAGLLAATVATAATLEQWWNITWTTANPDGLQERRVIGVNGTWPPPPLIGTQGDVFLIHATNGLGDGSGTSLHSHGMFFNGTNYYDGAVGITQCSIPPGETLDYHIDTKLQTGTYWIHGHYLGQYVDGLRSPVIIHPVNKTGRSDDVSWDDEYTIVVSDWYHDEHAVLLNQFMNWKNPTGAEPVPNSAVIYVLHNNTYYPDVASINNGQATSDNASIEFVPGRKYRIRVINMSALAMFYLSMNGHEMSIIEMDGVEMQPYPIDILTAAVAQRYSVLVEAKNETSANYAIDVMQDPAMYDTVPDDLVLNNTLQIIYATANSPAEGSIYEEFPMFNDTELAPVLEKAMAPADIEYVLNVFFDTYDDGTNRASFNNVTFQEPPTASIFTALTMGNDSFLSSVYGKQTNAYAYPHMANIQLTVYNWDAGFHPFHLHGHEFQVVSKSFDVTSNDTTVNPELVEGQSNPSRRDTITIPPTGRVVLRWRADNPGAWFFHCHIDWHLSSGLAAVFIEAPEAFQGNVPGVANTTIPQVFYDQCKYFDLPTSGNVVGKFSTSDFKGEPSGPFPLKMGWTPKAIGALAGCIITFLIGVATIIWYGWGTLEEEDVEDEIRRKVALKQAQGSKGFLSRFSHGEVEGMKKGVIEGEISRFANQRGITLAGGGSRTLTIDLTSHSGNKMSTSVEGNRYDGKPSLQAGSPSSTLNDAHNGEPGGIKTLEVVKAKGNSNAAKSRSEKSEVEERWTLTCTSKIVDPKMKEDWSANPGRWTYGNETQLAMRPPGSGATHEVRRVTEPSNGV</sequence>
<feature type="chain" id="PRO_5020232455" evidence="10">
    <location>
        <begin position="18"/>
        <end position="797"/>
    </location>
</feature>
<evidence type="ECO:0000256" key="10">
    <source>
        <dbReference type="SAM" id="SignalP"/>
    </source>
</evidence>
<feature type="signal peptide" evidence="10">
    <location>
        <begin position="1"/>
        <end position="17"/>
    </location>
</feature>
<dbReference type="InterPro" id="IPR002355">
    <property type="entry name" value="Cu_oxidase_Cu_BS"/>
</dbReference>
<evidence type="ECO:0000256" key="2">
    <source>
        <dbReference type="ARBA" id="ARBA00022723"/>
    </source>
</evidence>
<dbReference type="GO" id="GO:0004322">
    <property type="term" value="F:ferroxidase activity"/>
    <property type="evidence" value="ECO:0007669"/>
    <property type="project" value="TreeGrafter"/>
</dbReference>
<dbReference type="Gene3D" id="2.60.40.420">
    <property type="entry name" value="Cupredoxins - blue copper proteins"/>
    <property type="match status" value="3"/>
</dbReference>
<keyword evidence="4" id="KW-0560">Oxidoreductase</keyword>
<dbReference type="InParanoid" id="A0A4Q1BIR6"/>
<dbReference type="InterPro" id="IPR008972">
    <property type="entry name" value="Cupredoxin"/>
</dbReference>
<evidence type="ECO:0000256" key="5">
    <source>
        <dbReference type="ARBA" id="ARBA00023008"/>
    </source>
</evidence>
<evidence type="ECO:0000256" key="6">
    <source>
        <dbReference type="ARBA" id="ARBA00023157"/>
    </source>
</evidence>
<dbReference type="FunFam" id="2.60.40.420:FF:000024">
    <property type="entry name" value="FET5p Multicopper oxidase"/>
    <property type="match status" value="1"/>
</dbReference>
<dbReference type="PROSITE" id="PS00079">
    <property type="entry name" value="MULTICOPPER_OXIDASE1"/>
    <property type="match status" value="1"/>
</dbReference>
<evidence type="ECO:0000259" key="13">
    <source>
        <dbReference type="Pfam" id="PF07732"/>
    </source>
</evidence>
<dbReference type="Pfam" id="PF07731">
    <property type="entry name" value="Cu-oxidase_2"/>
    <property type="match status" value="1"/>
</dbReference>
<feature type="domain" description="Plastocyanin-like" evidence="11">
    <location>
        <begin position="156"/>
        <end position="296"/>
    </location>
</feature>
<dbReference type="FunCoup" id="A0A4Q1BIR6">
    <property type="interactions" value="35"/>
</dbReference>
<dbReference type="CDD" id="cd13851">
    <property type="entry name" value="CuRO_1_Fet3p"/>
    <property type="match status" value="1"/>
</dbReference>
<dbReference type="InterPro" id="IPR045087">
    <property type="entry name" value="Cu-oxidase_fam"/>
</dbReference>
<evidence type="ECO:0000259" key="11">
    <source>
        <dbReference type="Pfam" id="PF00394"/>
    </source>
</evidence>
<dbReference type="EMBL" id="SDIL01000067">
    <property type="protein sequence ID" value="RXK37530.1"/>
    <property type="molecule type" value="Genomic_DNA"/>
</dbReference>
<keyword evidence="2" id="KW-0479">Metal-binding</keyword>
<dbReference type="PANTHER" id="PTHR11709:SF361">
    <property type="entry name" value="IRON TRANSPORT MULTICOPPER OXIDASE FET3"/>
    <property type="match status" value="1"/>
</dbReference>
<feature type="domain" description="Plastocyanin-like" evidence="13">
    <location>
        <begin position="26"/>
        <end position="143"/>
    </location>
</feature>
<keyword evidence="7" id="KW-0325">Glycoprotein</keyword>
<dbReference type="InterPro" id="IPR001117">
    <property type="entry name" value="Cu-oxidase_2nd"/>
</dbReference>
<feature type="domain" description="Plastocyanin-like" evidence="12">
    <location>
        <begin position="401"/>
        <end position="517"/>
    </location>
</feature>
<evidence type="ECO:0000259" key="12">
    <source>
        <dbReference type="Pfam" id="PF07731"/>
    </source>
</evidence>
<accession>A0A4Q1BIR6</accession>
<evidence type="ECO:0000256" key="7">
    <source>
        <dbReference type="ARBA" id="ARBA00023180"/>
    </source>
</evidence>
<dbReference type="Pfam" id="PF00394">
    <property type="entry name" value="Cu-oxidase"/>
    <property type="match status" value="1"/>
</dbReference>
<feature type="transmembrane region" description="Helical" evidence="9">
    <location>
        <begin position="577"/>
        <end position="600"/>
    </location>
</feature>
<evidence type="ECO:0000256" key="8">
    <source>
        <dbReference type="SAM" id="MobiDB-lite"/>
    </source>
</evidence>
<dbReference type="InterPro" id="IPR033138">
    <property type="entry name" value="Cu_oxidase_CS"/>
</dbReference>
<dbReference type="GO" id="GO:0005507">
    <property type="term" value="F:copper ion binding"/>
    <property type="evidence" value="ECO:0007669"/>
    <property type="project" value="InterPro"/>
</dbReference>
<evidence type="ECO:0000313" key="14">
    <source>
        <dbReference type="EMBL" id="RXK37530.1"/>
    </source>
</evidence>
<protein>
    <submittedName>
        <fullName evidence="14">Ferro-O2-oxidoreductase</fullName>
    </submittedName>
</protein>
<dbReference type="GO" id="GO:0010106">
    <property type="term" value="P:cellular response to iron ion starvation"/>
    <property type="evidence" value="ECO:0007669"/>
    <property type="project" value="TreeGrafter"/>
</dbReference>